<dbReference type="GO" id="GO:0005771">
    <property type="term" value="C:multivesicular body"/>
    <property type="evidence" value="ECO:0007669"/>
    <property type="project" value="TreeGrafter"/>
</dbReference>
<evidence type="ECO:0000256" key="2">
    <source>
        <dbReference type="SAM" id="MobiDB-lite"/>
    </source>
</evidence>
<dbReference type="GO" id="GO:0032511">
    <property type="term" value="P:late endosome to vacuole transport via multivesicular body sorting pathway"/>
    <property type="evidence" value="ECO:0007669"/>
    <property type="project" value="TreeGrafter"/>
</dbReference>
<reference evidence="3 4" key="1">
    <citation type="submission" date="2020-02" db="EMBL/GenBank/DDBJ databases">
        <authorList>
            <person name="Ma Q."/>
            <person name="Huang Y."/>
            <person name="Song X."/>
            <person name="Pei D."/>
        </authorList>
    </citation>
    <scope>NUCLEOTIDE SEQUENCE [LARGE SCALE GENOMIC DNA]</scope>
    <source>
        <strain evidence="3">Sxm20200214</strain>
        <tissue evidence="3">Leaf</tissue>
    </source>
</reference>
<comment type="caution">
    <text evidence="3">The sequence shown here is derived from an EMBL/GenBank/DDBJ whole genome shotgun (WGS) entry which is preliminary data.</text>
</comment>
<dbReference type="OrthoDB" id="10250120at2759"/>
<keyword evidence="1" id="KW-0175">Coiled coil</keyword>
<evidence type="ECO:0000313" key="3">
    <source>
        <dbReference type="EMBL" id="KAG2258875.1"/>
    </source>
</evidence>
<gene>
    <name evidence="3" type="ORF">Bca52824_078169</name>
</gene>
<feature type="compositionally biased region" description="Basic and acidic residues" evidence="2">
    <location>
        <begin position="395"/>
        <end position="408"/>
    </location>
</feature>
<dbReference type="GO" id="GO:0006900">
    <property type="term" value="P:vesicle budding from membrane"/>
    <property type="evidence" value="ECO:0007669"/>
    <property type="project" value="TreeGrafter"/>
</dbReference>
<dbReference type="EMBL" id="JAAMPC010000015">
    <property type="protein sequence ID" value="KAG2258875.1"/>
    <property type="molecule type" value="Genomic_DNA"/>
</dbReference>
<dbReference type="InterPro" id="IPR005024">
    <property type="entry name" value="Snf7_fam"/>
</dbReference>
<organism evidence="3 4">
    <name type="scientific">Brassica carinata</name>
    <name type="common">Ethiopian mustard</name>
    <name type="synonym">Abyssinian cabbage</name>
    <dbReference type="NCBI Taxonomy" id="52824"/>
    <lineage>
        <taxon>Eukaryota</taxon>
        <taxon>Viridiplantae</taxon>
        <taxon>Streptophyta</taxon>
        <taxon>Embryophyta</taxon>
        <taxon>Tracheophyta</taxon>
        <taxon>Spermatophyta</taxon>
        <taxon>Magnoliopsida</taxon>
        <taxon>eudicotyledons</taxon>
        <taxon>Gunneridae</taxon>
        <taxon>Pentapetalae</taxon>
        <taxon>rosids</taxon>
        <taxon>malvids</taxon>
        <taxon>Brassicales</taxon>
        <taxon>Brassicaceae</taxon>
        <taxon>Brassiceae</taxon>
        <taxon>Brassica</taxon>
    </lineage>
</organism>
<feature type="region of interest" description="Disordered" evidence="2">
    <location>
        <begin position="382"/>
        <end position="408"/>
    </location>
</feature>
<dbReference type="PANTHER" id="PTHR22761">
    <property type="entry name" value="CHARGED MULTIVESICULAR BODY PROTEIN"/>
    <property type="match status" value="1"/>
</dbReference>
<evidence type="ECO:0000313" key="4">
    <source>
        <dbReference type="Proteomes" id="UP000886595"/>
    </source>
</evidence>
<sequence length="408" mass="45654">MDSESVKEFIRSEVPDWDDEVVATARFKAFSGQRSDWEVKFQFWRDLIIKVSRRFGVLIIDPVQVKKAWFDRGGMTPLCIDHVLLLMHSEGDVVLASELESPVSGRLSRLLRTVTSLVSQPSVKPGEILENELVIVPLLKEKAADVVRLLSEGHWTSTCVASVVLSHLSGCGKAHKISINRGELIEGVKVFFSESALPGISTLDCDVLHLLSTTEKLQNQLEVMDQRCEMSRKSALASLKSGHQKVALRHARELKLTTESREKCTSLLNRVEEVLSNIADSESTKMVSEAIKTGARVMKDIKISPDEVHDYLEEIEDTIQSQKEVEKALESAPYPDIDDENIEEEFMKLEMELESESSQVRPTTSDTADSLSEMFSELKLGNTKQILEEQATEPVRMKDGGKKILEAA</sequence>
<dbReference type="Pfam" id="PF25880">
    <property type="entry name" value="WHD_CHMP7_1st"/>
    <property type="match status" value="1"/>
</dbReference>
<proteinExistence type="predicted"/>
<dbReference type="GO" id="GO:0000815">
    <property type="term" value="C:ESCRT III complex"/>
    <property type="evidence" value="ECO:0007669"/>
    <property type="project" value="TreeGrafter"/>
</dbReference>
<protein>
    <recommendedName>
        <fullName evidence="5">Charged multivesicular body protein 7</fullName>
    </recommendedName>
</protein>
<dbReference type="GO" id="GO:0009898">
    <property type="term" value="C:cytoplasmic side of plasma membrane"/>
    <property type="evidence" value="ECO:0007669"/>
    <property type="project" value="TreeGrafter"/>
</dbReference>
<accession>A0A8X7PWB3</accession>
<dbReference type="AlphaFoldDB" id="A0A8X7PWB3"/>
<dbReference type="PANTHER" id="PTHR22761:SF7">
    <property type="entry name" value="SNF7 FAMILY PROTEIN"/>
    <property type="match status" value="1"/>
</dbReference>
<name>A0A8X7PWB3_BRACI</name>
<evidence type="ECO:0008006" key="5">
    <source>
        <dbReference type="Google" id="ProtNLM"/>
    </source>
</evidence>
<evidence type="ECO:0000256" key="1">
    <source>
        <dbReference type="SAM" id="Coils"/>
    </source>
</evidence>
<keyword evidence="4" id="KW-1185">Reference proteome</keyword>
<dbReference type="Proteomes" id="UP000886595">
    <property type="component" value="Unassembled WGS sequence"/>
</dbReference>
<dbReference type="Pfam" id="PF03357">
    <property type="entry name" value="Snf7"/>
    <property type="match status" value="1"/>
</dbReference>
<feature type="coiled-coil region" evidence="1">
    <location>
        <begin position="312"/>
        <end position="359"/>
    </location>
</feature>